<dbReference type="GO" id="GO:0016020">
    <property type="term" value="C:membrane"/>
    <property type="evidence" value="ECO:0007669"/>
    <property type="project" value="InterPro"/>
</dbReference>
<dbReference type="InterPro" id="IPR013320">
    <property type="entry name" value="ConA-like_dom_sf"/>
</dbReference>
<dbReference type="Pfam" id="PF00092">
    <property type="entry name" value="VWA"/>
    <property type="match status" value="1"/>
</dbReference>
<evidence type="ECO:0000313" key="11">
    <source>
        <dbReference type="EMBL" id="VDI82669.1"/>
    </source>
</evidence>
<dbReference type="PANTHER" id="PTHR24020:SF87">
    <property type="entry name" value="COLLAGEN ALPHA-1(VI) CHAIN-LIKE"/>
    <property type="match status" value="1"/>
</dbReference>
<evidence type="ECO:0000259" key="10">
    <source>
        <dbReference type="PROSITE" id="PS50234"/>
    </source>
</evidence>
<dbReference type="InterPro" id="IPR000998">
    <property type="entry name" value="MAM_dom"/>
</dbReference>
<dbReference type="SMART" id="SM00327">
    <property type="entry name" value="VWA"/>
    <property type="match status" value="1"/>
</dbReference>
<evidence type="ECO:0000256" key="8">
    <source>
        <dbReference type="SAM" id="MobiDB-lite"/>
    </source>
</evidence>
<dbReference type="SUPFAM" id="SSF53300">
    <property type="entry name" value="vWA-like"/>
    <property type="match status" value="1"/>
</dbReference>
<feature type="region of interest" description="Disordered" evidence="8">
    <location>
        <begin position="1"/>
        <end position="22"/>
    </location>
</feature>
<comment type="subcellular location">
    <subcellularLocation>
        <location evidence="1">Secreted</location>
    </subcellularLocation>
</comment>
<dbReference type="Gene3D" id="3.40.50.410">
    <property type="entry name" value="von Willebrand factor, type A domain"/>
    <property type="match status" value="1"/>
</dbReference>
<dbReference type="Pfam" id="PF01549">
    <property type="entry name" value="ShK"/>
    <property type="match status" value="2"/>
</dbReference>
<dbReference type="SUPFAM" id="SSF49899">
    <property type="entry name" value="Concanavalin A-like lectins/glucanases"/>
    <property type="match status" value="1"/>
</dbReference>
<proteinExistence type="inferred from homology"/>
<dbReference type="PANTHER" id="PTHR24020">
    <property type="entry name" value="COLLAGEN ALPHA"/>
    <property type="match status" value="1"/>
</dbReference>
<dbReference type="InterPro" id="IPR002035">
    <property type="entry name" value="VWF_A"/>
</dbReference>
<reference evidence="11" key="1">
    <citation type="submission" date="2018-11" db="EMBL/GenBank/DDBJ databases">
        <authorList>
            <person name="Alioto T."/>
            <person name="Alioto T."/>
        </authorList>
    </citation>
    <scope>NUCLEOTIDE SEQUENCE</scope>
</reference>
<gene>
    <name evidence="11" type="ORF">MGAL_10B047001</name>
</gene>
<dbReference type="AlphaFoldDB" id="A0A8B6HQE9"/>
<dbReference type="InterPro" id="IPR003582">
    <property type="entry name" value="ShKT_dom"/>
</dbReference>
<feature type="domain" description="VWFA" evidence="10">
    <location>
        <begin position="149"/>
        <end position="322"/>
    </location>
</feature>
<dbReference type="Pfam" id="PF00629">
    <property type="entry name" value="MAM"/>
    <property type="match status" value="1"/>
</dbReference>
<keyword evidence="6" id="KW-0379">Hydroxylation</keyword>
<feature type="compositionally biased region" description="Polar residues" evidence="8">
    <location>
        <begin position="8"/>
        <end position="22"/>
    </location>
</feature>
<dbReference type="Proteomes" id="UP000596742">
    <property type="component" value="Unassembled WGS sequence"/>
</dbReference>
<dbReference type="EMBL" id="UYJE01010379">
    <property type="protein sequence ID" value="VDI82669.1"/>
    <property type="molecule type" value="Genomic_DNA"/>
</dbReference>
<protein>
    <recommendedName>
        <fullName evidence="13">VWFA domain-containing protein</fullName>
    </recommendedName>
</protein>
<dbReference type="GO" id="GO:0005576">
    <property type="term" value="C:extracellular region"/>
    <property type="evidence" value="ECO:0007669"/>
    <property type="project" value="UniProtKB-SubCell"/>
</dbReference>
<dbReference type="InterPro" id="IPR036465">
    <property type="entry name" value="vWFA_dom_sf"/>
</dbReference>
<evidence type="ECO:0000313" key="12">
    <source>
        <dbReference type="Proteomes" id="UP000596742"/>
    </source>
</evidence>
<evidence type="ECO:0000256" key="7">
    <source>
        <dbReference type="ARBA" id="ARBA00049648"/>
    </source>
</evidence>
<keyword evidence="5" id="KW-0325">Glycoprotein</keyword>
<evidence type="ECO:0008006" key="13">
    <source>
        <dbReference type="Google" id="ProtNLM"/>
    </source>
</evidence>
<accession>A0A8B6HQE9</accession>
<keyword evidence="12" id="KW-1185">Reference proteome</keyword>
<dbReference type="FunFam" id="3.40.50.410:FF:000004">
    <property type="entry name" value="collagen alpha-6(VI) chain"/>
    <property type="match status" value="1"/>
</dbReference>
<evidence type="ECO:0000259" key="9">
    <source>
        <dbReference type="PROSITE" id="PS50060"/>
    </source>
</evidence>
<dbReference type="Gene3D" id="2.60.120.200">
    <property type="match status" value="1"/>
</dbReference>
<evidence type="ECO:0000256" key="2">
    <source>
        <dbReference type="ARBA" id="ARBA00022525"/>
    </source>
</evidence>
<dbReference type="InterPro" id="IPR050525">
    <property type="entry name" value="ECM_Assembly_Org"/>
</dbReference>
<comment type="caution">
    <text evidence="11">The sequence shown here is derived from an EMBL/GenBank/DDBJ whole genome shotgun (WGS) entry which is preliminary data.</text>
</comment>
<evidence type="ECO:0000256" key="3">
    <source>
        <dbReference type="ARBA" id="ARBA00022729"/>
    </source>
</evidence>
<dbReference type="SMART" id="SM00254">
    <property type="entry name" value="ShKT"/>
    <property type="match status" value="2"/>
</dbReference>
<dbReference type="PROSITE" id="PS50060">
    <property type="entry name" value="MAM_2"/>
    <property type="match status" value="1"/>
</dbReference>
<evidence type="ECO:0000256" key="5">
    <source>
        <dbReference type="ARBA" id="ARBA00023180"/>
    </source>
</evidence>
<organism evidence="11 12">
    <name type="scientific">Mytilus galloprovincialis</name>
    <name type="common">Mediterranean mussel</name>
    <dbReference type="NCBI Taxonomy" id="29158"/>
    <lineage>
        <taxon>Eukaryota</taxon>
        <taxon>Metazoa</taxon>
        <taxon>Spiralia</taxon>
        <taxon>Lophotrochozoa</taxon>
        <taxon>Mollusca</taxon>
        <taxon>Bivalvia</taxon>
        <taxon>Autobranchia</taxon>
        <taxon>Pteriomorphia</taxon>
        <taxon>Mytilida</taxon>
        <taxon>Mytiloidea</taxon>
        <taxon>Mytilidae</taxon>
        <taxon>Mytilinae</taxon>
        <taxon>Mytilus</taxon>
    </lineage>
</organism>
<dbReference type="PROSITE" id="PS50234">
    <property type="entry name" value="VWFA"/>
    <property type="match status" value="1"/>
</dbReference>
<dbReference type="PRINTS" id="PR00453">
    <property type="entry name" value="VWFADOMAIN"/>
</dbReference>
<keyword evidence="3" id="KW-0732">Signal</keyword>
<dbReference type="SMART" id="SM00137">
    <property type="entry name" value="MAM"/>
    <property type="match status" value="1"/>
</dbReference>
<keyword evidence="4" id="KW-0677">Repeat</keyword>
<evidence type="ECO:0000256" key="1">
    <source>
        <dbReference type="ARBA" id="ARBA00004613"/>
    </source>
</evidence>
<keyword evidence="2" id="KW-0964">Secreted</keyword>
<evidence type="ECO:0000256" key="4">
    <source>
        <dbReference type="ARBA" id="ARBA00022737"/>
    </source>
</evidence>
<comment type="similarity">
    <text evidence="7">Belongs to the fibril-associated collagens with interrupted helices (FACIT) family.</text>
</comment>
<feature type="domain" description="MAM" evidence="9">
    <location>
        <begin position="1"/>
        <end position="143"/>
    </location>
</feature>
<evidence type="ECO:0000256" key="6">
    <source>
        <dbReference type="ARBA" id="ARBA00023278"/>
    </source>
</evidence>
<sequence length="445" mass="48556">MFDWTRLNGRTSSTNTGPTNDHTTGTSAGYYIYIETSLPRRFNDKAQCFSANIVTTSTKCLRFWYHMYGSGINTLNVYLYNSTALGIPIWTHFGNQGNTWYHTKIDIQGYSTYHIMFEGVRGNGIMGDIAVDDISVLEGSCPACHDKVDLVYLVDSSGSVGSINFNKEKEFINNSLSQFVIGHNDALVGVVTFSTVPREQFKLNAFLDKAALKYAITKIPYLTGNTHTAEAINFVNNHMFIPSAGDRPDAQNVLVVLTDGQSGDHAKTLQEANRLKQRTTVIIAVGIGSGASKSELNGLVSDPSYVFFVNDFDALKQIHDTVHSVACNLGTCADAIPDCNRFGPNACTAFKGWATINCAHYCGFCHANTATTHRPPPVTTILKTLPPPTTTTATTTSSCVDVIPNCKQYGPTVCLGTYKPWASRNCAYYCKLCYALTAVVPIVGK</sequence>
<name>A0A8B6HQE9_MYTGA</name>
<dbReference type="CDD" id="cd06263">
    <property type="entry name" value="MAM"/>
    <property type="match status" value="1"/>
</dbReference>
<dbReference type="OrthoDB" id="412155at2759"/>